<dbReference type="Pfam" id="PF00873">
    <property type="entry name" value="ACR_tran"/>
    <property type="match status" value="1"/>
</dbReference>
<dbReference type="Gene3D" id="1.20.1640.10">
    <property type="entry name" value="Multidrug efflux transporter AcrB transmembrane domain"/>
    <property type="match status" value="1"/>
</dbReference>
<dbReference type="AlphaFoldDB" id="A0A167X781"/>
<sequence>MVEKLISFSLKNRAIVLLVSACLFGWGIYSVQQNPIDAIPDLSENQVIVFTEWMGRSPQVIFRR</sequence>
<evidence type="ECO:0000313" key="1">
    <source>
        <dbReference type="EMBL" id="OAB28077.1"/>
    </source>
</evidence>
<keyword evidence="2" id="KW-1185">Reference proteome</keyword>
<dbReference type="RefSeq" id="WP_066080269.1">
    <property type="nucleotide sequence ID" value="NZ_FRDK01000003.1"/>
</dbReference>
<evidence type="ECO:0008006" key="3">
    <source>
        <dbReference type="Google" id="ProtNLM"/>
    </source>
</evidence>
<accession>A0A167X781</accession>
<dbReference type="STRING" id="249352.SAMN05444395_10388"/>
<organism evidence="1 2">
    <name type="scientific">Flavobacterium fryxellicola</name>
    <dbReference type="NCBI Taxonomy" id="249352"/>
    <lineage>
        <taxon>Bacteria</taxon>
        <taxon>Pseudomonadati</taxon>
        <taxon>Bacteroidota</taxon>
        <taxon>Flavobacteriia</taxon>
        <taxon>Flavobacteriales</taxon>
        <taxon>Flavobacteriaceae</taxon>
        <taxon>Flavobacterium</taxon>
    </lineage>
</organism>
<protein>
    <recommendedName>
        <fullName evidence="3">Cation transporter</fullName>
    </recommendedName>
</protein>
<reference evidence="1 2" key="1">
    <citation type="submission" date="2016-03" db="EMBL/GenBank/DDBJ databases">
        <title>Draft genome sequence of Flavobacterium fryxellicola DSM 16209.</title>
        <authorList>
            <person name="Shin S.-K."/>
            <person name="Yi H."/>
        </authorList>
    </citation>
    <scope>NUCLEOTIDE SEQUENCE [LARGE SCALE GENOMIC DNA]</scope>
    <source>
        <strain evidence="1 2">DSM 16209</strain>
    </source>
</reference>
<dbReference type="GO" id="GO:0016020">
    <property type="term" value="C:membrane"/>
    <property type="evidence" value="ECO:0007669"/>
    <property type="project" value="InterPro"/>
</dbReference>
<gene>
    <name evidence="1" type="ORF">FBFR_09520</name>
</gene>
<dbReference type="GO" id="GO:0022857">
    <property type="term" value="F:transmembrane transporter activity"/>
    <property type="evidence" value="ECO:0007669"/>
    <property type="project" value="InterPro"/>
</dbReference>
<proteinExistence type="predicted"/>
<dbReference type="Gene3D" id="3.30.70.1430">
    <property type="entry name" value="Multidrug efflux transporter AcrB pore domain"/>
    <property type="match status" value="1"/>
</dbReference>
<dbReference type="Proteomes" id="UP000077164">
    <property type="component" value="Unassembled WGS sequence"/>
</dbReference>
<name>A0A167X781_9FLAO</name>
<dbReference type="InterPro" id="IPR001036">
    <property type="entry name" value="Acrflvin-R"/>
</dbReference>
<comment type="caution">
    <text evidence="1">The sequence shown here is derived from an EMBL/GenBank/DDBJ whole genome shotgun (WGS) entry which is preliminary data.</text>
</comment>
<evidence type="ECO:0000313" key="2">
    <source>
        <dbReference type="Proteomes" id="UP000077164"/>
    </source>
</evidence>
<dbReference type="EMBL" id="LVJE01000013">
    <property type="protein sequence ID" value="OAB28077.1"/>
    <property type="molecule type" value="Genomic_DNA"/>
</dbReference>